<dbReference type="SUPFAM" id="SSF52540">
    <property type="entry name" value="P-loop containing nucleoside triphosphate hydrolases"/>
    <property type="match status" value="1"/>
</dbReference>
<organism evidence="4 5">
    <name type="scientific">Amycolatopsis minnesotensis</name>
    <dbReference type="NCBI Taxonomy" id="337894"/>
    <lineage>
        <taxon>Bacteria</taxon>
        <taxon>Bacillati</taxon>
        <taxon>Actinomycetota</taxon>
        <taxon>Actinomycetes</taxon>
        <taxon>Pseudonocardiales</taxon>
        <taxon>Pseudonocardiaceae</taxon>
        <taxon>Amycolatopsis</taxon>
    </lineage>
</organism>
<dbReference type="InterPro" id="IPR011990">
    <property type="entry name" value="TPR-like_helical_dom_sf"/>
</dbReference>
<name>A0ABP5DAY5_9PSEU</name>
<sequence length="902" mass="97920">MRVRIVGHQAELREIGRVTTAAAAGRGGSVVVSGEAGIGKSTLLDAAADQLDGFTLLRATGTEFEQDLLYAALHQLCAPLLEHRHKLPDVQQHAIEAVFGLGAQTSPDPLMVGFAILGLVREAVRERPVCCVVDDVQWVDEASRRALVFVARRVTVEPVALVLASRDAGSVAGIADLPRITLTGLDNEDARALVNSEAPTGIDADVFDRILAEARGNPLALLEFARHGGPFGVPGPHRSRTDVVAALEAQFARRFELLPEPARPLVVLAAAEQVGDIGLLRRAAERLGLDGEDFALAEGAGLLSLGPRLRFRHPLVRSAVYASASAETRRRVHGALAGVLDPETDSDRRAWHRAHAVIDADEGIATELARSSDRARLRGGYAAAAAFMERAGELTPDPGRRAARLLTGAQLRLRAGAPNEARELVAQAERHLLDEQGWAIARLLRARIEFQVSHSPQATATLVDMISGSAPDQATEAYLEAFTSFMYNENEPGRLNDLGTRIRERLPERPPERPVEFLLTALLDQIMLPVDQAVPAMRTAVAECRVTSGGTAPWRMNLACQVATDLREDVLMAEIADRQVDFARRDGVLATLPQALRYQSIARVALGRFDDAAASLDEARAIDESAGTIPVVGPDLVLAGFRGDVERFRRLAEPMGRGERPLEIAGEQYATTVLHNGLGDYETALNSALAAQRRHQAGFYSIWAVYPELVEAAARLGRTSDAVVAMDHLEALARANPAPWAVAERSQARALLELEDDPEPLYRQAIDNFARTGIGVLHARAHLTYGEWLRRENRRADARVELRTAHDMLVRAGARAFADRANRELLATGDPSARSGGDALAQLTAQERSIVEKVVAGATNKDVATMLFLSTRTVDAHLRNVYRKLGISSRRQLRELVPPEIR</sequence>
<dbReference type="InterPro" id="IPR027417">
    <property type="entry name" value="P-loop_NTPase"/>
</dbReference>
<dbReference type="PROSITE" id="PS50043">
    <property type="entry name" value="HTH_LUXR_2"/>
    <property type="match status" value="1"/>
</dbReference>
<dbReference type="SMART" id="SM00421">
    <property type="entry name" value="HTH_LUXR"/>
    <property type="match status" value="1"/>
</dbReference>
<accession>A0ABP5DAY5</accession>
<dbReference type="Pfam" id="PF13191">
    <property type="entry name" value="AAA_16"/>
    <property type="match status" value="1"/>
</dbReference>
<comment type="caution">
    <text evidence="4">The sequence shown here is derived from an EMBL/GenBank/DDBJ whole genome shotgun (WGS) entry which is preliminary data.</text>
</comment>
<dbReference type="Gene3D" id="1.10.10.10">
    <property type="entry name" value="Winged helix-like DNA-binding domain superfamily/Winged helix DNA-binding domain"/>
    <property type="match status" value="1"/>
</dbReference>
<keyword evidence="5" id="KW-1185">Reference proteome</keyword>
<dbReference type="SUPFAM" id="SSF48452">
    <property type="entry name" value="TPR-like"/>
    <property type="match status" value="1"/>
</dbReference>
<gene>
    <name evidence="4" type="ORF">GCM10009754_61090</name>
</gene>
<dbReference type="CDD" id="cd06170">
    <property type="entry name" value="LuxR_C_like"/>
    <property type="match status" value="1"/>
</dbReference>
<dbReference type="InterPro" id="IPR016032">
    <property type="entry name" value="Sig_transdc_resp-reg_C-effctor"/>
</dbReference>
<dbReference type="EMBL" id="BAAANN010000028">
    <property type="protein sequence ID" value="GAA1977053.1"/>
    <property type="molecule type" value="Genomic_DNA"/>
</dbReference>
<protein>
    <submittedName>
        <fullName evidence="4">LuxR family transcriptional regulator</fullName>
    </submittedName>
</protein>
<evidence type="ECO:0000259" key="3">
    <source>
        <dbReference type="PROSITE" id="PS50043"/>
    </source>
</evidence>
<proteinExistence type="predicted"/>
<dbReference type="PROSITE" id="PS00622">
    <property type="entry name" value="HTH_LUXR_1"/>
    <property type="match status" value="1"/>
</dbReference>
<dbReference type="SUPFAM" id="SSF46894">
    <property type="entry name" value="C-terminal effector domain of the bipartite response regulators"/>
    <property type="match status" value="1"/>
</dbReference>
<dbReference type="Pfam" id="PF00196">
    <property type="entry name" value="GerE"/>
    <property type="match status" value="1"/>
</dbReference>
<dbReference type="RefSeq" id="WP_344426593.1">
    <property type="nucleotide sequence ID" value="NZ_BAAANN010000028.1"/>
</dbReference>
<keyword evidence="2" id="KW-0067">ATP-binding</keyword>
<reference evidence="5" key="1">
    <citation type="journal article" date="2019" name="Int. J. Syst. Evol. Microbiol.">
        <title>The Global Catalogue of Microorganisms (GCM) 10K type strain sequencing project: providing services to taxonomists for standard genome sequencing and annotation.</title>
        <authorList>
            <consortium name="The Broad Institute Genomics Platform"/>
            <consortium name="The Broad Institute Genome Sequencing Center for Infectious Disease"/>
            <person name="Wu L."/>
            <person name="Ma J."/>
        </authorList>
    </citation>
    <scope>NUCLEOTIDE SEQUENCE [LARGE SCALE GENOMIC DNA]</scope>
    <source>
        <strain evidence="5">JCM 14545</strain>
    </source>
</reference>
<evidence type="ECO:0000313" key="5">
    <source>
        <dbReference type="Proteomes" id="UP001501116"/>
    </source>
</evidence>
<evidence type="ECO:0000313" key="4">
    <source>
        <dbReference type="EMBL" id="GAA1977053.1"/>
    </source>
</evidence>
<dbReference type="InterPro" id="IPR036388">
    <property type="entry name" value="WH-like_DNA-bd_sf"/>
</dbReference>
<dbReference type="PANTHER" id="PTHR16305:SF35">
    <property type="entry name" value="TRANSCRIPTIONAL ACTIVATOR DOMAIN"/>
    <property type="match status" value="1"/>
</dbReference>
<dbReference type="InterPro" id="IPR041664">
    <property type="entry name" value="AAA_16"/>
</dbReference>
<feature type="domain" description="HTH luxR-type" evidence="3">
    <location>
        <begin position="836"/>
        <end position="902"/>
    </location>
</feature>
<dbReference type="PANTHER" id="PTHR16305">
    <property type="entry name" value="TESTICULAR SOLUBLE ADENYLYL CYCLASE"/>
    <property type="match status" value="1"/>
</dbReference>
<dbReference type="InterPro" id="IPR003593">
    <property type="entry name" value="AAA+_ATPase"/>
</dbReference>
<keyword evidence="1" id="KW-0547">Nucleotide-binding</keyword>
<dbReference type="SMART" id="SM00382">
    <property type="entry name" value="AAA"/>
    <property type="match status" value="1"/>
</dbReference>
<evidence type="ECO:0000256" key="2">
    <source>
        <dbReference type="ARBA" id="ARBA00022840"/>
    </source>
</evidence>
<dbReference type="InterPro" id="IPR000792">
    <property type="entry name" value="Tscrpt_reg_LuxR_C"/>
</dbReference>
<dbReference type="Proteomes" id="UP001501116">
    <property type="component" value="Unassembled WGS sequence"/>
</dbReference>
<evidence type="ECO:0000256" key="1">
    <source>
        <dbReference type="ARBA" id="ARBA00022741"/>
    </source>
</evidence>
<dbReference type="PRINTS" id="PR00038">
    <property type="entry name" value="HTHLUXR"/>
</dbReference>